<evidence type="ECO:0000313" key="3">
    <source>
        <dbReference type="EMBL" id="KAE9033888.1"/>
    </source>
</evidence>
<feature type="chain" id="PRO_5036380149" evidence="2">
    <location>
        <begin position="26"/>
        <end position="636"/>
    </location>
</feature>
<dbReference type="Proteomes" id="UP000429607">
    <property type="component" value="Unassembled WGS sequence"/>
</dbReference>
<feature type="compositionally biased region" description="Acidic residues" evidence="1">
    <location>
        <begin position="229"/>
        <end position="242"/>
    </location>
</feature>
<keyword evidence="2" id="KW-0732">Signal</keyword>
<accession>A0A6A3MRB1</accession>
<dbReference type="OrthoDB" id="26525at2759"/>
<evidence type="ECO:0000313" key="8">
    <source>
        <dbReference type="Proteomes" id="UP000435112"/>
    </source>
</evidence>
<gene>
    <name evidence="4" type="ORF">PR001_g8091</name>
    <name evidence="3" type="ORF">PR002_g8428</name>
    <name evidence="5" type="ORF">PR003_g8657</name>
</gene>
<reference evidence="6 8" key="1">
    <citation type="submission" date="2018-09" db="EMBL/GenBank/DDBJ databases">
        <title>Genomic investigation of the strawberry pathogen Phytophthora fragariae indicates pathogenicity is determined by transcriptional variation in three key races.</title>
        <authorList>
            <person name="Adams T.M."/>
            <person name="Armitage A.D."/>
            <person name="Sobczyk M.K."/>
            <person name="Bates H.J."/>
            <person name="Dunwell J.M."/>
            <person name="Nellist C.F."/>
            <person name="Harrison R.J."/>
        </authorList>
    </citation>
    <scope>NUCLEOTIDE SEQUENCE [LARGE SCALE GENOMIC DNA]</scope>
    <source>
        <strain evidence="4 6">SCRP249</strain>
        <strain evidence="3 8">SCRP324</strain>
        <strain evidence="5 7">SCRP333</strain>
    </source>
</reference>
<dbReference type="EMBL" id="QXFV01000419">
    <property type="protein sequence ID" value="KAE9038110.1"/>
    <property type="molecule type" value="Genomic_DNA"/>
</dbReference>
<dbReference type="EMBL" id="QXFU01000424">
    <property type="protein sequence ID" value="KAE9033888.1"/>
    <property type="molecule type" value="Genomic_DNA"/>
</dbReference>
<keyword evidence="7" id="KW-1185">Reference proteome</keyword>
<evidence type="ECO:0000313" key="6">
    <source>
        <dbReference type="Proteomes" id="UP000429607"/>
    </source>
</evidence>
<sequence length="636" mass="68678">MVCVNVWRKAALLALCQSLLTPSDASVSIIERDVVPTVFETSAAMSDSMPVWLVLPMLLDVQPVLMKVDVTRHVPAQVQSFCREHGVDVTRCAGAIQEALDEVVNFQRFCKKPRAENALPGFVVAKNVLRGDGESASASWLQNDPEDVALDFCGFSRTNADESSAEKCAEALGTALRLSFDWMRALAPCDQQRASTSEVHLQDTESPSLEERLATVEQMIAELQSAPVEESEVDPTTQEDEAAQPPSDENVDSVEGISEVGESVPENSDDSDKMMTSTPIMTEVIQDEVAVRDIYEIVEASKHSDGELADATLPDDTSSTKDSRPIADDNVFEATRISTPTSDLGTIESALAAGNGSCESVLQDRGIGEALEPQKSWKVGAALVLALSITYLTIDLMLHWVHHAAGYLGTQKQLVNVLVHDILLLVGGGPRSTLADSYSNPEDGGDLKKPVTEQSTVLAAAECSEAMPLQQPSKESDAEKSEVNCLAETVAPKKNSSPSPSFACVAMMLMAGRQAPISHDQFPMMQDTFERTLRAAAFMKIHDEMTSNCTREQAAAQRIQKAWKASQCKSSLSNQGRGTKPIALVIPVENAPSKSHPCTPLFRLLQLNSKKAAQPPRADKVSAGFHRLVPSTLPPL</sequence>
<dbReference type="Proteomes" id="UP000434957">
    <property type="component" value="Unassembled WGS sequence"/>
</dbReference>
<proteinExistence type="predicted"/>
<dbReference type="EMBL" id="QXFT01000435">
    <property type="protein sequence ID" value="KAE9344034.1"/>
    <property type="molecule type" value="Genomic_DNA"/>
</dbReference>
<evidence type="ECO:0000313" key="4">
    <source>
        <dbReference type="EMBL" id="KAE9038110.1"/>
    </source>
</evidence>
<feature type="signal peptide" evidence="2">
    <location>
        <begin position="1"/>
        <end position="25"/>
    </location>
</feature>
<dbReference type="Proteomes" id="UP000435112">
    <property type="component" value="Unassembled WGS sequence"/>
</dbReference>
<evidence type="ECO:0000256" key="2">
    <source>
        <dbReference type="SAM" id="SignalP"/>
    </source>
</evidence>
<comment type="caution">
    <text evidence="3">The sequence shown here is derived from an EMBL/GenBank/DDBJ whole genome shotgun (WGS) entry which is preliminary data.</text>
</comment>
<feature type="region of interest" description="Disordered" evidence="1">
    <location>
        <begin position="225"/>
        <end position="256"/>
    </location>
</feature>
<evidence type="ECO:0000256" key="1">
    <source>
        <dbReference type="SAM" id="MobiDB-lite"/>
    </source>
</evidence>
<name>A0A6A3MRB1_9STRA</name>
<evidence type="ECO:0000313" key="7">
    <source>
        <dbReference type="Proteomes" id="UP000434957"/>
    </source>
</evidence>
<protein>
    <submittedName>
        <fullName evidence="3">Uncharacterized protein</fullName>
    </submittedName>
</protein>
<dbReference type="AlphaFoldDB" id="A0A6A3MRB1"/>
<evidence type="ECO:0000313" key="5">
    <source>
        <dbReference type="EMBL" id="KAE9344034.1"/>
    </source>
</evidence>
<organism evidence="3 8">
    <name type="scientific">Phytophthora rubi</name>
    <dbReference type="NCBI Taxonomy" id="129364"/>
    <lineage>
        <taxon>Eukaryota</taxon>
        <taxon>Sar</taxon>
        <taxon>Stramenopiles</taxon>
        <taxon>Oomycota</taxon>
        <taxon>Peronosporomycetes</taxon>
        <taxon>Peronosporales</taxon>
        <taxon>Peronosporaceae</taxon>
        <taxon>Phytophthora</taxon>
    </lineage>
</organism>
<feature type="region of interest" description="Disordered" evidence="1">
    <location>
        <begin position="306"/>
        <end position="325"/>
    </location>
</feature>